<accession>A0AAN7Y6K8</accession>
<evidence type="ECO:0000313" key="3">
    <source>
        <dbReference type="Proteomes" id="UP001346869"/>
    </source>
</evidence>
<keyword evidence="3" id="KW-1185">Reference proteome</keyword>
<protein>
    <submittedName>
        <fullName evidence="2">Uncharacterized protein</fullName>
    </submittedName>
</protein>
<feature type="region of interest" description="Disordered" evidence="1">
    <location>
        <begin position="1"/>
        <end position="23"/>
    </location>
</feature>
<evidence type="ECO:0000313" key="2">
    <source>
        <dbReference type="EMBL" id="KAK5871787.1"/>
    </source>
</evidence>
<reference evidence="2 3" key="1">
    <citation type="journal article" date="2023" name="Genes (Basel)">
        <title>Chromosome-Level Genome Assembly and Circadian Gene Repertoire of the Patagonia Blennie Eleginops maclovinus-The Closest Ancestral Proxy of Antarctic Cryonotothenioids.</title>
        <authorList>
            <person name="Cheng C.C."/>
            <person name="Rivera-Colon A.G."/>
            <person name="Minhas B.F."/>
            <person name="Wilson L."/>
            <person name="Rayamajhi N."/>
            <person name="Vargas-Chacoff L."/>
            <person name="Catchen J.M."/>
        </authorList>
    </citation>
    <scope>NUCLEOTIDE SEQUENCE [LARGE SCALE GENOMIC DNA]</scope>
    <source>
        <strain evidence="2">JMC-PN-2008</strain>
    </source>
</reference>
<sequence>MTGRWKRRVPDVSGHYDLNTEGQENRLTDPVSLHHLVTMNTHFTSRGLFDNGGLWMGGAPMCSSAVKREAERTSSREQLLDPHSLRLADSTVLLLRVGYQVQGQVQGSGSGPGFRVGYQVQSRVPGQVQGSGSAAAAELLTVCRTSCSTPQDPPSGPPTANGWSYSSSL</sequence>
<proteinExistence type="predicted"/>
<reference evidence="2 3" key="2">
    <citation type="journal article" date="2023" name="Mol. Biol. Evol.">
        <title>Genomics of Secondarily Temperate Adaptation in the Only Non-Antarctic Icefish.</title>
        <authorList>
            <person name="Rivera-Colon A.G."/>
            <person name="Rayamajhi N."/>
            <person name="Minhas B.F."/>
            <person name="Madrigal G."/>
            <person name="Bilyk K.T."/>
            <person name="Yoon V."/>
            <person name="Hune M."/>
            <person name="Gregory S."/>
            <person name="Cheng C.H.C."/>
            <person name="Catchen J.M."/>
        </authorList>
    </citation>
    <scope>NUCLEOTIDE SEQUENCE [LARGE SCALE GENOMIC DNA]</scope>
    <source>
        <strain evidence="2">JMC-PN-2008</strain>
    </source>
</reference>
<organism evidence="2 3">
    <name type="scientific">Eleginops maclovinus</name>
    <name type="common">Patagonian blennie</name>
    <name type="synonym">Eleginus maclovinus</name>
    <dbReference type="NCBI Taxonomy" id="56733"/>
    <lineage>
        <taxon>Eukaryota</taxon>
        <taxon>Metazoa</taxon>
        <taxon>Chordata</taxon>
        <taxon>Craniata</taxon>
        <taxon>Vertebrata</taxon>
        <taxon>Euteleostomi</taxon>
        <taxon>Actinopterygii</taxon>
        <taxon>Neopterygii</taxon>
        <taxon>Teleostei</taxon>
        <taxon>Neoteleostei</taxon>
        <taxon>Acanthomorphata</taxon>
        <taxon>Eupercaria</taxon>
        <taxon>Perciformes</taxon>
        <taxon>Notothenioidei</taxon>
        <taxon>Eleginopidae</taxon>
        <taxon>Eleginops</taxon>
    </lineage>
</organism>
<dbReference type="AlphaFoldDB" id="A0AAN7Y6K8"/>
<dbReference type="EMBL" id="JAUZQC010000005">
    <property type="protein sequence ID" value="KAK5871787.1"/>
    <property type="molecule type" value="Genomic_DNA"/>
</dbReference>
<evidence type="ECO:0000256" key="1">
    <source>
        <dbReference type="SAM" id="MobiDB-lite"/>
    </source>
</evidence>
<dbReference type="Proteomes" id="UP001346869">
    <property type="component" value="Unassembled WGS sequence"/>
</dbReference>
<comment type="caution">
    <text evidence="2">The sequence shown here is derived from an EMBL/GenBank/DDBJ whole genome shotgun (WGS) entry which is preliminary data.</text>
</comment>
<name>A0AAN7Y6K8_ELEMC</name>
<feature type="region of interest" description="Disordered" evidence="1">
    <location>
        <begin position="146"/>
        <end position="169"/>
    </location>
</feature>
<gene>
    <name evidence="2" type="ORF">PBY51_004647</name>
</gene>